<dbReference type="SMART" id="SM00304">
    <property type="entry name" value="HAMP"/>
    <property type="match status" value="1"/>
</dbReference>
<dbReference type="Pfam" id="PF13426">
    <property type="entry name" value="PAS_9"/>
    <property type="match status" value="1"/>
</dbReference>
<dbReference type="InterPro" id="IPR003661">
    <property type="entry name" value="HisK_dim/P_dom"/>
</dbReference>
<evidence type="ECO:0000259" key="17">
    <source>
        <dbReference type="PROSITE" id="PS50109"/>
    </source>
</evidence>
<dbReference type="SUPFAM" id="SSF47226">
    <property type="entry name" value="Histidine-containing phosphotransfer domain, HPT domain"/>
    <property type="match status" value="1"/>
</dbReference>
<evidence type="ECO:0000259" key="21">
    <source>
        <dbReference type="PROSITE" id="PS50885"/>
    </source>
</evidence>
<dbReference type="CDD" id="cd06225">
    <property type="entry name" value="HAMP"/>
    <property type="match status" value="1"/>
</dbReference>
<dbReference type="InterPro" id="IPR011006">
    <property type="entry name" value="CheY-like_superfamily"/>
</dbReference>
<dbReference type="EC" id="2.7.13.3" evidence="3"/>
<dbReference type="SUPFAM" id="SSF52172">
    <property type="entry name" value="CheY-like"/>
    <property type="match status" value="2"/>
</dbReference>
<evidence type="ECO:0000313" key="24">
    <source>
        <dbReference type="Proteomes" id="UP000292544"/>
    </source>
</evidence>
<dbReference type="SMART" id="SM00448">
    <property type="entry name" value="REC"/>
    <property type="match status" value="2"/>
</dbReference>
<evidence type="ECO:0000256" key="15">
    <source>
        <dbReference type="PROSITE-ProRule" id="PRU00169"/>
    </source>
</evidence>
<dbReference type="Pfam" id="PF01627">
    <property type="entry name" value="Hpt"/>
    <property type="match status" value="1"/>
</dbReference>
<feature type="domain" description="HAMP" evidence="21">
    <location>
        <begin position="287"/>
        <end position="339"/>
    </location>
</feature>
<feature type="domain" description="Response regulatory" evidence="18">
    <location>
        <begin position="842"/>
        <end position="963"/>
    </location>
</feature>
<keyword evidence="5 15" id="KW-0597">Phosphoprotein</keyword>
<dbReference type="Gene3D" id="1.20.120.160">
    <property type="entry name" value="HPT domain"/>
    <property type="match status" value="1"/>
</dbReference>
<evidence type="ECO:0000256" key="7">
    <source>
        <dbReference type="ARBA" id="ARBA00022692"/>
    </source>
</evidence>
<dbReference type="Pfam" id="PF02518">
    <property type="entry name" value="HATPase_c"/>
    <property type="match status" value="1"/>
</dbReference>
<dbReference type="SMART" id="SM00091">
    <property type="entry name" value="PAS"/>
    <property type="match status" value="2"/>
</dbReference>
<dbReference type="CDD" id="cd00088">
    <property type="entry name" value="HPT"/>
    <property type="match status" value="1"/>
</dbReference>
<dbReference type="PROSITE" id="PS50894">
    <property type="entry name" value="HPT"/>
    <property type="match status" value="1"/>
</dbReference>
<organism evidence="23 24">
    <name type="scientific">Corallincola spongiicola</name>
    <dbReference type="NCBI Taxonomy" id="2520508"/>
    <lineage>
        <taxon>Bacteria</taxon>
        <taxon>Pseudomonadati</taxon>
        <taxon>Pseudomonadota</taxon>
        <taxon>Gammaproteobacteria</taxon>
        <taxon>Alteromonadales</taxon>
        <taxon>Psychromonadaceae</taxon>
        <taxon>Corallincola</taxon>
    </lineage>
</organism>
<dbReference type="CDD" id="cd16922">
    <property type="entry name" value="HATPase_EvgS-ArcB-TorS-like"/>
    <property type="match status" value="1"/>
</dbReference>
<evidence type="ECO:0000256" key="14">
    <source>
        <dbReference type="PROSITE-ProRule" id="PRU00110"/>
    </source>
</evidence>
<dbReference type="Gene3D" id="3.30.565.10">
    <property type="entry name" value="Histidine kinase-like ATPase, C-terminal domain"/>
    <property type="match status" value="1"/>
</dbReference>
<evidence type="ECO:0000256" key="11">
    <source>
        <dbReference type="ARBA" id="ARBA00022989"/>
    </source>
</evidence>
<evidence type="ECO:0000259" key="22">
    <source>
        <dbReference type="PROSITE" id="PS50894"/>
    </source>
</evidence>
<evidence type="ECO:0000256" key="16">
    <source>
        <dbReference type="SAM" id="Phobius"/>
    </source>
</evidence>
<evidence type="ECO:0000256" key="8">
    <source>
        <dbReference type="ARBA" id="ARBA00022741"/>
    </source>
</evidence>
<evidence type="ECO:0000256" key="10">
    <source>
        <dbReference type="ARBA" id="ARBA00022840"/>
    </source>
</evidence>
<sequence length="1326" mass="145823">MDSIVTEGVAWQATLSYLLIAVGLAAVVLFILAHRYLLRLSIRQNLLVVFLSFSFLTITAGMLVGLLLAGIEEHKLVEARKYSSLALALEVKQSSDDLTRMARLYAVTGDSIYRDYFQEIIEIRDGKKPHPLGFQQSYWDQVIAGTLSQNQDGETYSIEQRMEALGFSLQETEKLEQAKSDSDRLIAIESRAMNAAVGLFFYDDGKEMMQGEPDLELARQLVHGQAYNEAKAQIMRRIDEFFFLVGKRTAYELQQINANNTRIVWFIGILIVCCIGLCISAFFTLKSRVVKPLTQLALGSSAIKLGDYSKRIEISNRDEIGTVANIYNAMAESIETRTLELKKLEQAIKYSPLSIMITDSHGVIEYVNPNFTKLTGYSATEAVGQTPQLLKSGQTPKALYQTMWQTLMEGQVWHGELVNKKRGGELFWASLAIAPVVNDAQEITHFVATTDDISQEKETALTLEENRLLLKGILDYSPAVVNIKGLDGRYLLVNPGWCEATGISEEQAINHSPYDYLPKEVVEPLLAHDKEVIRKGDDVAFEEEFPHPDGTKHIYFSYRFPIRNSEGEVFALGSISTDITELTKAREVAEAATKAKSDFLANMSHEIRTPMNAIIGMSHLALQTELNVKQRNYVEKVHRSAEALLGIINDILDFSKIEAGKMSLEAIDFQLEDVLDTLANLVGLRIEDKGLELLFDIPAEMPTALIGDPLRLGQILVNLGNNAVKFTEHGEVVICAELLNETDDEVEIKFTVRDTGIGMSQEQQQRLFKSFSQADSSTTRKFGGTGLGLAISKNLTELMQGDIWVESEQGEGSRFIFTARFGKQSEATTGRERAQTVLGDTRVLVVDDNGSARHILCNMLSSFGLRNEAVSSGAASLQALKEAPADDPFHVVIMDWKMPGMDGFAAIAAIQNELMLTIQPRIIMATAYGRDEAREHADTTHISSVMSKPVTPSSLLDAIMVAIGKEVIKESRTGSRQEDLEAALSVLRGAHILLVEDNEMNQELAVELLLSNGLSVEVADDGQQALDKLAKGQFDGVLMDCQMPVMDGYAATRKLRENSAWKELPVLAMTANAMAGDREKVLAAGMNDHIAKPINVREMFAIMAKWIKPSANIAPLTDTPKAVAAPVSAELPDFPGIDKQAGLAVTQGNQQLYLKLLNKFLSGQQGFEQQFLLARQDSDADAPERAAHTLKGTAASIGALAVAEQARLLEQACQEQQSDEIVAELLAAVIVELAPVIAGLSLHLVKPETEVAVSEPLDMAQLTPLIAQMRILLDECNTDAAELLTAVERVPGIAAHKGALERLSQAISDYEFDDAIEALAMLEEQP</sequence>
<accession>A0ABY1WMX3</accession>
<comment type="subcellular location">
    <subcellularLocation>
        <location evidence="2">Cell membrane</location>
        <topology evidence="2">Multi-pass membrane protein</topology>
    </subcellularLocation>
</comment>
<dbReference type="InterPro" id="IPR003660">
    <property type="entry name" value="HAMP_dom"/>
</dbReference>
<keyword evidence="7 16" id="KW-0812">Transmembrane</keyword>
<dbReference type="SUPFAM" id="SSF158472">
    <property type="entry name" value="HAMP domain-like"/>
    <property type="match status" value="1"/>
</dbReference>
<dbReference type="SUPFAM" id="SSF55785">
    <property type="entry name" value="PYP-like sensor domain (PAS domain)"/>
    <property type="match status" value="2"/>
</dbReference>
<feature type="transmembrane region" description="Helical" evidence="16">
    <location>
        <begin position="263"/>
        <end position="285"/>
    </location>
</feature>
<dbReference type="InterPro" id="IPR036097">
    <property type="entry name" value="HisK_dim/P_sf"/>
</dbReference>
<evidence type="ECO:0000256" key="13">
    <source>
        <dbReference type="ARBA" id="ARBA00023136"/>
    </source>
</evidence>
<dbReference type="Pfam" id="PF00512">
    <property type="entry name" value="HisKA"/>
    <property type="match status" value="1"/>
</dbReference>
<dbReference type="CDD" id="cd17546">
    <property type="entry name" value="REC_hyHK_CKI1_RcsC-like"/>
    <property type="match status" value="2"/>
</dbReference>
<evidence type="ECO:0000259" key="19">
    <source>
        <dbReference type="PROSITE" id="PS50112"/>
    </source>
</evidence>
<dbReference type="InterPro" id="IPR000014">
    <property type="entry name" value="PAS"/>
</dbReference>
<dbReference type="InterPro" id="IPR005467">
    <property type="entry name" value="His_kinase_dom"/>
</dbReference>
<dbReference type="Pfam" id="PF00072">
    <property type="entry name" value="Response_reg"/>
    <property type="match status" value="2"/>
</dbReference>
<dbReference type="InterPro" id="IPR003594">
    <property type="entry name" value="HATPase_dom"/>
</dbReference>
<dbReference type="PANTHER" id="PTHR45339:SF1">
    <property type="entry name" value="HYBRID SIGNAL TRANSDUCTION HISTIDINE KINASE J"/>
    <property type="match status" value="1"/>
</dbReference>
<dbReference type="PROSITE" id="PS50112">
    <property type="entry name" value="PAS"/>
    <property type="match status" value="1"/>
</dbReference>
<name>A0ABY1WMX3_9GAMM</name>
<feature type="domain" description="Response regulatory" evidence="18">
    <location>
        <begin position="991"/>
        <end position="1107"/>
    </location>
</feature>
<dbReference type="InterPro" id="IPR001789">
    <property type="entry name" value="Sig_transdc_resp-reg_receiver"/>
</dbReference>
<keyword evidence="8" id="KW-0547">Nucleotide-binding</keyword>
<gene>
    <name evidence="23" type="ORF">EXY25_14090</name>
</gene>
<feature type="modified residue" description="Phosphohistidine" evidence="14">
    <location>
        <position position="1188"/>
    </location>
</feature>
<dbReference type="PANTHER" id="PTHR45339">
    <property type="entry name" value="HYBRID SIGNAL TRANSDUCTION HISTIDINE KINASE J"/>
    <property type="match status" value="1"/>
</dbReference>
<dbReference type="Gene3D" id="3.40.50.2300">
    <property type="match status" value="2"/>
</dbReference>
<dbReference type="RefSeq" id="WP_130567253.1">
    <property type="nucleotide sequence ID" value="NZ_SHLY01000005.1"/>
</dbReference>
<dbReference type="Gene3D" id="6.10.340.10">
    <property type="match status" value="1"/>
</dbReference>
<dbReference type="EMBL" id="SHLY01000005">
    <property type="protein sequence ID" value="TAA43677.1"/>
    <property type="molecule type" value="Genomic_DNA"/>
</dbReference>
<dbReference type="InterPro" id="IPR008207">
    <property type="entry name" value="Sig_transdc_His_kin_Hpt_dom"/>
</dbReference>
<proteinExistence type="predicted"/>
<dbReference type="SUPFAM" id="SSF47384">
    <property type="entry name" value="Homodimeric domain of signal transducing histidine kinase"/>
    <property type="match status" value="1"/>
</dbReference>
<feature type="transmembrane region" description="Helical" evidence="16">
    <location>
        <begin position="15"/>
        <end position="34"/>
    </location>
</feature>
<dbReference type="CDD" id="cd00130">
    <property type="entry name" value="PAS"/>
    <property type="match status" value="2"/>
</dbReference>
<keyword evidence="13 16" id="KW-0472">Membrane</keyword>
<evidence type="ECO:0000256" key="5">
    <source>
        <dbReference type="ARBA" id="ARBA00022553"/>
    </source>
</evidence>
<keyword evidence="11 16" id="KW-1133">Transmembrane helix</keyword>
<dbReference type="PROSITE" id="PS50110">
    <property type="entry name" value="RESPONSE_REGULATORY"/>
    <property type="match status" value="2"/>
</dbReference>
<dbReference type="InterPro" id="IPR036641">
    <property type="entry name" value="HPT_dom_sf"/>
</dbReference>
<dbReference type="InterPro" id="IPR035965">
    <property type="entry name" value="PAS-like_dom_sf"/>
</dbReference>
<dbReference type="PROSITE" id="PS50885">
    <property type="entry name" value="HAMP"/>
    <property type="match status" value="1"/>
</dbReference>
<keyword evidence="9" id="KW-0418">Kinase</keyword>
<keyword evidence="24" id="KW-1185">Reference proteome</keyword>
<evidence type="ECO:0000256" key="2">
    <source>
        <dbReference type="ARBA" id="ARBA00004651"/>
    </source>
</evidence>
<protein>
    <recommendedName>
        <fullName evidence="3">histidine kinase</fullName>
        <ecNumber evidence="3">2.7.13.3</ecNumber>
    </recommendedName>
</protein>
<dbReference type="Pfam" id="PF00672">
    <property type="entry name" value="HAMP"/>
    <property type="match status" value="1"/>
</dbReference>
<dbReference type="Proteomes" id="UP000292544">
    <property type="component" value="Unassembled WGS sequence"/>
</dbReference>
<dbReference type="PROSITE" id="PS50109">
    <property type="entry name" value="HIS_KIN"/>
    <property type="match status" value="1"/>
</dbReference>
<evidence type="ECO:0000256" key="4">
    <source>
        <dbReference type="ARBA" id="ARBA00022475"/>
    </source>
</evidence>
<feature type="modified residue" description="4-aspartylphosphate" evidence="15">
    <location>
        <position position="1040"/>
    </location>
</feature>
<comment type="catalytic activity">
    <reaction evidence="1">
        <text>ATP + protein L-histidine = ADP + protein N-phospho-L-histidine.</text>
        <dbReference type="EC" id="2.7.13.3"/>
    </reaction>
</comment>
<evidence type="ECO:0000256" key="9">
    <source>
        <dbReference type="ARBA" id="ARBA00022777"/>
    </source>
</evidence>
<evidence type="ECO:0000256" key="6">
    <source>
        <dbReference type="ARBA" id="ARBA00022679"/>
    </source>
</evidence>
<dbReference type="InterPro" id="IPR001610">
    <property type="entry name" value="PAC"/>
</dbReference>
<dbReference type="InterPro" id="IPR013656">
    <property type="entry name" value="PAS_4"/>
</dbReference>
<comment type="caution">
    <text evidence="23">The sequence shown here is derived from an EMBL/GenBank/DDBJ whole genome shotgun (WGS) entry which is preliminary data.</text>
</comment>
<dbReference type="SUPFAM" id="SSF55874">
    <property type="entry name" value="ATPase domain of HSP90 chaperone/DNA topoisomerase II/histidine kinase"/>
    <property type="match status" value="1"/>
</dbReference>
<feature type="domain" description="Histidine kinase" evidence="17">
    <location>
        <begin position="602"/>
        <end position="823"/>
    </location>
</feature>
<keyword evidence="12" id="KW-0902">Two-component regulatory system</keyword>
<evidence type="ECO:0000259" key="18">
    <source>
        <dbReference type="PROSITE" id="PS50110"/>
    </source>
</evidence>
<dbReference type="CDD" id="cd00082">
    <property type="entry name" value="HisKA"/>
    <property type="match status" value="1"/>
</dbReference>
<dbReference type="InterPro" id="IPR004358">
    <property type="entry name" value="Sig_transdc_His_kin-like_C"/>
</dbReference>
<feature type="domain" description="HPt" evidence="22">
    <location>
        <begin position="1149"/>
        <end position="1247"/>
    </location>
</feature>
<dbReference type="NCBIfam" id="TIGR00229">
    <property type="entry name" value="sensory_box"/>
    <property type="match status" value="2"/>
</dbReference>
<dbReference type="SMART" id="SM00388">
    <property type="entry name" value="HisKA"/>
    <property type="match status" value="1"/>
</dbReference>
<dbReference type="PROSITE" id="PS50113">
    <property type="entry name" value="PAC"/>
    <property type="match status" value="2"/>
</dbReference>
<keyword evidence="10" id="KW-0067">ATP-binding</keyword>
<dbReference type="PRINTS" id="PR00344">
    <property type="entry name" value="BCTRLSENSOR"/>
</dbReference>
<dbReference type="InterPro" id="IPR036890">
    <property type="entry name" value="HATPase_C_sf"/>
</dbReference>
<dbReference type="SMART" id="SM00387">
    <property type="entry name" value="HATPase_c"/>
    <property type="match status" value="1"/>
</dbReference>
<keyword evidence="4" id="KW-1003">Cell membrane</keyword>
<keyword evidence="6" id="KW-0808">Transferase</keyword>
<reference evidence="24" key="1">
    <citation type="submission" date="2019-02" db="EMBL/GenBank/DDBJ databases">
        <title>Draft genome sequence of Muricauda sp. 176CP4-71.</title>
        <authorList>
            <person name="Park J.-S."/>
        </authorList>
    </citation>
    <scope>NUCLEOTIDE SEQUENCE [LARGE SCALE GENOMIC DNA]</scope>
    <source>
        <strain evidence="24">176GS2-150</strain>
    </source>
</reference>
<feature type="transmembrane region" description="Helical" evidence="16">
    <location>
        <begin position="46"/>
        <end position="71"/>
    </location>
</feature>
<evidence type="ECO:0000259" key="20">
    <source>
        <dbReference type="PROSITE" id="PS50113"/>
    </source>
</evidence>
<dbReference type="Gene3D" id="1.10.287.130">
    <property type="match status" value="1"/>
</dbReference>
<feature type="domain" description="PAC" evidence="20">
    <location>
        <begin position="411"/>
        <end position="465"/>
    </location>
</feature>
<evidence type="ECO:0000313" key="23">
    <source>
        <dbReference type="EMBL" id="TAA43677.1"/>
    </source>
</evidence>
<evidence type="ECO:0000256" key="12">
    <source>
        <dbReference type="ARBA" id="ARBA00023012"/>
    </source>
</evidence>
<dbReference type="Gene3D" id="3.30.450.20">
    <property type="entry name" value="PAS domain"/>
    <property type="match status" value="2"/>
</dbReference>
<evidence type="ECO:0000256" key="3">
    <source>
        <dbReference type="ARBA" id="ARBA00012438"/>
    </source>
</evidence>
<evidence type="ECO:0000256" key="1">
    <source>
        <dbReference type="ARBA" id="ARBA00000085"/>
    </source>
</evidence>
<dbReference type="SMART" id="SM00086">
    <property type="entry name" value="PAC"/>
    <property type="match status" value="2"/>
</dbReference>
<feature type="domain" description="PAC" evidence="20">
    <location>
        <begin position="539"/>
        <end position="591"/>
    </location>
</feature>
<dbReference type="Pfam" id="PF08448">
    <property type="entry name" value="PAS_4"/>
    <property type="match status" value="1"/>
</dbReference>
<feature type="domain" description="PAS" evidence="19">
    <location>
        <begin position="340"/>
        <end position="386"/>
    </location>
</feature>
<feature type="modified residue" description="4-aspartylphosphate" evidence="15">
    <location>
        <position position="895"/>
    </location>
</feature>
<dbReference type="InterPro" id="IPR000700">
    <property type="entry name" value="PAS-assoc_C"/>
</dbReference>